<feature type="transmembrane region" description="Helical" evidence="2">
    <location>
        <begin position="167"/>
        <end position="191"/>
    </location>
</feature>
<dbReference type="InterPro" id="IPR038765">
    <property type="entry name" value="Papain-like_cys_pep_sf"/>
</dbReference>
<dbReference type="InterPro" id="IPR021878">
    <property type="entry name" value="TgpA_N"/>
</dbReference>
<feature type="transmembrane region" description="Helical" evidence="2">
    <location>
        <begin position="32"/>
        <end position="50"/>
    </location>
</feature>
<gene>
    <name evidence="4" type="ORF">JQS30_06680</name>
</gene>
<evidence type="ECO:0000313" key="5">
    <source>
        <dbReference type="Proteomes" id="UP000662939"/>
    </source>
</evidence>
<feature type="transmembrane region" description="Helical" evidence="2">
    <location>
        <begin position="119"/>
        <end position="138"/>
    </location>
</feature>
<keyword evidence="2" id="KW-1133">Transmembrane helix</keyword>
<dbReference type="InterPro" id="IPR025403">
    <property type="entry name" value="TgpA-like_C"/>
</dbReference>
<dbReference type="Pfam" id="PF13559">
    <property type="entry name" value="DUF4129"/>
    <property type="match status" value="1"/>
</dbReference>
<feature type="transmembrane region" description="Helical" evidence="2">
    <location>
        <begin position="145"/>
        <end position="161"/>
    </location>
</feature>
<protein>
    <submittedName>
        <fullName evidence="4">Transglutaminase domain-containing protein</fullName>
    </submittedName>
</protein>
<dbReference type="AlphaFoldDB" id="A0A895XLK3"/>
<dbReference type="Pfam" id="PF11992">
    <property type="entry name" value="TgpA_N"/>
    <property type="match status" value="1"/>
</dbReference>
<reference evidence="4" key="1">
    <citation type="submission" date="2021-02" db="EMBL/GenBank/DDBJ databases">
        <title>Natronoglycomyces albus gen. nov., sp. nov, a haloalkaliphilic actinobacterium from a soda solonchak soil.</title>
        <authorList>
            <person name="Sorokin D.Y."/>
            <person name="Khijniak T.V."/>
            <person name="Zakharycheva A.P."/>
            <person name="Boueva O.V."/>
            <person name="Ariskina E.V."/>
            <person name="Hahnke R.L."/>
            <person name="Bunk B."/>
            <person name="Sproer C."/>
            <person name="Schumann P."/>
            <person name="Evtushenko L.I."/>
            <person name="Kublanov I.V."/>
        </authorList>
    </citation>
    <scope>NUCLEOTIDE SEQUENCE</scope>
    <source>
        <strain evidence="4">DSM 106290</strain>
    </source>
</reference>
<feature type="domain" description="Transglutaminase-like" evidence="3">
    <location>
        <begin position="475"/>
        <end position="544"/>
    </location>
</feature>
<feature type="compositionally biased region" description="Acidic residues" evidence="1">
    <location>
        <begin position="561"/>
        <end position="592"/>
    </location>
</feature>
<sequence>MSEQGKLTVVSGFALMLGSLPLMAVYSNFIAWIIPAGLAIACVSLCGALARRFSRGILIQALAMLTALLMLMTVFFRSGEEYLGIFPSLGTLQHFADLVTRASVDVNTLIVPVTVNTQLLFVTVLSIGLLAVVNDLFIVGLRTPAFSGICFLTMYMVPVSINPESTAWLWFATSAAAYLWVLAADHQANVLRFGLRFTGSGHMVAKNSPSPLAGPGTILVASLLAVTIMTAGFLPTTSDGFLDRFGTGGTGGDSSESQGRVDPWVQLRGELDRPDPVDLAYIETDNDQPPYLRLHVADRLDETGFRPSSPQVSGQAVQRANYAGQFPLQLEPEGEYKATVTNMGLTDSAVPYYGQLTGMDISTSWSYYSDSATVRSQTETLSEVDEYSFTYQSYDYEADRLREAPDSVSSDFAAANSLDTPHVPELSTIVSDLVGDIDNQYDAVSEIHEFFSPDNGFSYDLMTAQGGSSTAILDFLEYRQGYCEQYAAAMAWMVREAGYASRVAIGLTRGTRDGDGWVVNSHNWHAWVEVYFDGFGWVPFDPTPSSGVQNSVAFPWSAPSIDDDGEESDSETDNETQTEDSETPQDSPDFDLPDAHLPDAGGGSSAHTQSDAGISTWWIVLAVAVVLFFVPATARILTRRSRLRPSTVGGESAWSETLDMLTDFRRPVAASRTPRQTAAEVAGFAPDGAWAIHELSSAVETSRYGLQDVPAGHLPAAVSALRGQVKNHVRPRSRLGAWLWPRSTWLHTRSWLQRVRLTIGNGVEAAGARMPWRRSQTR</sequence>
<proteinExistence type="predicted"/>
<dbReference type="Pfam" id="PF01841">
    <property type="entry name" value="Transglut_core"/>
    <property type="match status" value="1"/>
</dbReference>
<dbReference type="EMBL" id="CP070496">
    <property type="protein sequence ID" value="QSB06581.1"/>
    <property type="molecule type" value="Genomic_DNA"/>
</dbReference>
<dbReference type="InterPro" id="IPR002931">
    <property type="entry name" value="Transglutaminase-like"/>
</dbReference>
<name>A0A895XLK3_9ACTN</name>
<feature type="transmembrane region" description="Helical" evidence="2">
    <location>
        <begin position="57"/>
        <end position="76"/>
    </location>
</feature>
<dbReference type="Gene3D" id="3.10.620.30">
    <property type="match status" value="1"/>
</dbReference>
<dbReference type="InterPro" id="IPR052901">
    <property type="entry name" value="Bact_TGase-like"/>
</dbReference>
<dbReference type="Proteomes" id="UP000662939">
    <property type="component" value="Chromosome"/>
</dbReference>
<evidence type="ECO:0000313" key="4">
    <source>
        <dbReference type="EMBL" id="QSB06581.1"/>
    </source>
</evidence>
<evidence type="ECO:0000256" key="2">
    <source>
        <dbReference type="SAM" id="Phobius"/>
    </source>
</evidence>
<feature type="transmembrane region" description="Helical" evidence="2">
    <location>
        <begin position="7"/>
        <end position="26"/>
    </location>
</feature>
<keyword evidence="2" id="KW-0472">Membrane</keyword>
<feature type="transmembrane region" description="Helical" evidence="2">
    <location>
        <begin position="212"/>
        <end position="234"/>
    </location>
</feature>
<keyword evidence="5" id="KW-1185">Reference proteome</keyword>
<feature type="region of interest" description="Disordered" evidence="1">
    <location>
        <begin position="551"/>
        <end position="608"/>
    </location>
</feature>
<dbReference type="SMART" id="SM00460">
    <property type="entry name" value="TGc"/>
    <property type="match status" value="1"/>
</dbReference>
<dbReference type="SUPFAM" id="SSF54001">
    <property type="entry name" value="Cysteine proteinases"/>
    <property type="match status" value="1"/>
</dbReference>
<dbReference type="PANTHER" id="PTHR42736:SF1">
    <property type="entry name" value="PROTEIN-GLUTAMINE GAMMA-GLUTAMYLTRANSFERASE"/>
    <property type="match status" value="1"/>
</dbReference>
<dbReference type="RefSeq" id="WP_213172592.1">
    <property type="nucleotide sequence ID" value="NZ_CP070496.1"/>
</dbReference>
<evidence type="ECO:0000256" key="1">
    <source>
        <dbReference type="SAM" id="MobiDB-lite"/>
    </source>
</evidence>
<dbReference type="KEGG" id="nav:JQS30_06680"/>
<organism evidence="4 5">
    <name type="scientific">Natronoglycomyces albus</name>
    <dbReference type="NCBI Taxonomy" id="2811108"/>
    <lineage>
        <taxon>Bacteria</taxon>
        <taxon>Bacillati</taxon>
        <taxon>Actinomycetota</taxon>
        <taxon>Actinomycetes</taxon>
        <taxon>Glycomycetales</taxon>
        <taxon>Glycomycetaceae</taxon>
        <taxon>Natronoglycomyces</taxon>
    </lineage>
</organism>
<dbReference type="PANTHER" id="PTHR42736">
    <property type="entry name" value="PROTEIN-GLUTAMINE GAMMA-GLUTAMYLTRANSFERASE"/>
    <property type="match status" value="1"/>
</dbReference>
<feature type="transmembrane region" description="Helical" evidence="2">
    <location>
        <begin position="617"/>
        <end position="637"/>
    </location>
</feature>
<evidence type="ECO:0000259" key="3">
    <source>
        <dbReference type="SMART" id="SM00460"/>
    </source>
</evidence>
<accession>A0A895XLK3</accession>
<keyword evidence="2" id="KW-0812">Transmembrane</keyword>